<reference evidence="8" key="1">
    <citation type="submission" date="2015-09" db="EMBL/GenBank/DDBJ databases">
        <title>De novo assembly of Pectinophora gossypiella (Pink Bollworm) gut transcriptome.</title>
        <authorList>
            <person name="Tassone E.E."/>
        </authorList>
    </citation>
    <scope>NUCLEOTIDE SEQUENCE</scope>
</reference>
<dbReference type="GO" id="GO:0005886">
    <property type="term" value="C:plasma membrane"/>
    <property type="evidence" value="ECO:0007669"/>
    <property type="project" value="UniProtKB-SubCell"/>
</dbReference>
<evidence type="ECO:0000256" key="7">
    <source>
        <dbReference type="SAM" id="MobiDB-lite"/>
    </source>
</evidence>
<feature type="compositionally biased region" description="Basic and acidic residues" evidence="7">
    <location>
        <begin position="399"/>
        <end position="420"/>
    </location>
</feature>
<evidence type="ECO:0000256" key="3">
    <source>
        <dbReference type="ARBA" id="ARBA00022475"/>
    </source>
</evidence>
<protein>
    <recommendedName>
        <fullName evidence="9">Hyccin</fullName>
    </recommendedName>
</protein>
<dbReference type="GO" id="GO:0072659">
    <property type="term" value="P:protein localization to plasma membrane"/>
    <property type="evidence" value="ECO:0007669"/>
    <property type="project" value="TreeGrafter"/>
</dbReference>
<name>A0A1E1WE59_PECGO</name>
<evidence type="ECO:0000313" key="8">
    <source>
        <dbReference type="EMBL" id="JAT85141.1"/>
    </source>
</evidence>
<dbReference type="PANTHER" id="PTHR31220:SF1">
    <property type="entry name" value="GH21176P"/>
    <property type="match status" value="1"/>
</dbReference>
<dbReference type="PANTHER" id="PTHR31220">
    <property type="entry name" value="HYCCIN RELATED"/>
    <property type="match status" value="1"/>
</dbReference>
<evidence type="ECO:0000256" key="6">
    <source>
        <dbReference type="ARBA" id="ARBA00034482"/>
    </source>
</evidence>
<comment type="subcellular location">
    <subcellularLocation>
        <location evidence="1">Cell membrane</location>
    </subcellularLocation>
    <subcellularLocation>
        <location evidence="2">Cytoplasm</location>
        <location evidence="2">Cytosol</location>
    </subcellularLocation>
</comment>
<keyword evidence="4" id="KW-0963">Cytoplasm</keyword>
<feature type="region of interest" description="Disordered" evidence="7">
    <location>
        <begin position="368"/>
        <end position="497"/>
    </location>
</feature>
<dbReference type="InterPro" id="IPR018619">
    <property type="entry name" value="Hyccin"/>
</dbReference>
<dbReference type="GO" id="GO:0046854">
    <property type="term" value="P:phosphatidylinositol phosphate biosynthetic process"/>
    <property type="evidence" value="ECO:0007669"/>
    <property type="project" value="TreeGrafter"/>
</dbReference>
<comment type="similarity">
    <text evidence="6">Belongs to the Hyccin family.</text>
</comment>
<dbReference type="GO" id="GO:0005829">
    <property type="term" value="C:cytosol"/>
    <property type="evidence" value="ECO:0007669"/>
    <property type="project" value="UniProtKB-SubCell"/>
</dbReference>
<feature type="compositionally biased region" description="Polar residues" evidence="7">
    <location>
        <begin position="438"/>
        <end position="449"/>
    </location>
</feature>
<keyword evidence="3" id="KW-1003">Cell membrane</keyword>
<keyword evidence="5" id="KW-0472">Membrane</keyword>
<organism evidence="8">
    <name type="scientific">Pectinophora gossypiella</name>
    <name type="common">Cotton pink bollworm</name>
    <name type="synonym">Depressaria gossypiella</name>
    <dbReference type="NCBI Taxonomy" id="13191"/>
    <lineage>
        <taxon>Eukaryota</taxon>
        <taxon>Metazoa</taxon>
        <taxon>Ecdysozoa</taxon>
        <taxon>Arthropoda</taxon>
        <taxon>Hexapoda</taxon>
        <taxon>Insecta</taxon>
        <taxon>Pterygota</taxon>
        <taxon>Neoptera</taxon>
        <taxon>Endopterygota</taxon>
        <taxon>Lepidoptera</taxon>
        <taxon>Glossata</taxon>
        <taxon>Ditrysia</taxon>
        <taxon>Gelechioidea</taxon>
        <taxon>Gelechiidae</taxon>
        <taxon>Apatetrinae</taxon>
        <taxon>Pectinophora</taxon>
    </lineage>
</organism>
<gene>
    <name evidence="8" type="ORF">g.4742</name>
</gene>
<dbReference type="OrthoDB" id="18937at2759"/>
<sequence>MADVKHLINEWLTEYASLQDHEIKSFAAEHEHNHEIATAIFNLLYNEDEAEGNASKSNVDPQYEQLLESVCTQLFSFYRSKEVELQRFTLQFVPTLIYTYLSSVAQTSKKTYRCIETLLIGLYNYEVVDETGKPKVVSFRLPSLAQASIYHEPLSLGPQFLTESALRRWEECNTKLVSWGPLPQVEMIDAENRLNVMAALLFIYNRQISVLPKLALRNFCIATSRMVTQGFQKKAPGTKSIQRIPMSASFMLELIQGIYFAMFNEFYTLALQAIKDIDMRAQYELLPEVMLVTSAVINSLKNSSTGQPCDGPLGISVALSPATTSVTMSKSMITNASFRTKKLPDDIPIQAGQVVPSDGADMLTSITEEGETDSTPMQRGGGARSSKSKLGSFPVLGKKSKEGKDKASTSEKKVTLKDSSKGLWNSLSGGGGDMVDAQKTSGTDSSIEANGSIKDEKISMTSVLNSTENSDSRSQVTSDSLDIETTPRFTAMQVSSV</sequence>
<evidence type="ECO:0000256" key="4">
    <source>
        <dbReference type="ARBA" id="ARBA00022490"/>
    </source>
</evidence>
<accession>A0A1E1WE59</accession>
<dbReference type="EMBL" id="GDQN01005913">
    <property type="protein sequence ID" value="JAT85141.1"/>
    <property type="molecule type" value="Transcribed_RNA"/>
</dbReference>
<dbReference type="Pfam" id="PF09790">
    <property type="entry name" value="Hyccin"/>
    <property type="match status" value="1"/>
</dbReference>
<evidence type="ECO:0008006" key="9">
    <source>
        <dbReference type="Google" id="ProtNLM"/>
    </source>
</evidence>
<evidence type="ECO:0000256" key="2">
    <source>
        <dbReference type="ARBA" id="ARBA00004514"/>
    </source>
</evidence>
<feature type="compositionally biased region" description="Polar residues" evidence="7">
    <location>
        <begin position="459"/>
        <end position="480"/>
    </location>
</feature>
<evidence type="ECO:0000256" key="1">
    <source>
        <dbReference type="ARBA" id="ARBA00004236"/>
    </source>
</evidence>
<proteinExistence type="inferred from homology"/>
<dbReference type="AlphaFoldDB" id="A0A1E1WE59"/>
<evidence type="ECO:0000256" key="5">
    <source>
        <dbReference type="ARBA" id="ARBA00023136"/>
    </source>
</evidence>